<keyword evidence="3" id="KW-1003">Cell membrane</keyword>
<dbReference type="CDD" id="cd06581">
    <property type="entry name" value="TM_PBP1_LivM_like"/>
    <property type="match status" value="1"/>
</dbReference>
<evidence type="ECO:0000256" key="3">
    <source>
        <dbReference type="ARBA" id="ARBA00022475"/>
    </source>
</evidence>
<feature type="transmembrane region" description="Helical" evidence="10">
    <location>
        <begin position="416"/>
        <end position="435"/>
    </location>
</feature>
<dbReference type="EMBL" id="BAAAHE010000013">
    <property type="protein sequence ID" value="GAA0615963.1"/>
    <property type="molecule type" value="Genomic_DNA"/>
</dbReference>
<dbReference type="InterPro" id="IPR001851">
    <property type="entry name" value="ABC_transp_permease"/>
</dbReference>
<sequence length="644" mass="67103">MRGLRVNDYLPFLVIGVTVGSIYGVAAMGLVLTYKTSGVLNVGHGAVAASAAVCFHQLRQEHGVPWPVAAAVAILGFGVVAGLLMEQLARSLAHVPTSQKLVATVGLVVAIPALVALLYGPSAKRFEPLLEQETAFTISGVNVTTENVVVVVFGLLSAVALYAFFNRSRLGRAMRGVVDDPDLLGLSGVGPARVRRMAWLIGCSFAAVSGILLASAQQQLDVTFLSLLVVQAFGAAAIGAFTNLPLAYAGGLAIGVLQAVLSKEASQHSWMQGLDVNTPFLVLFVVLLVLPRRKLVELGRPVRGAGRSRTAPPWRQVTGWSVVAVAALLAPTYWGVHQSSYTVAATQVLLFLSLVLLVRVSGQISLCQVGFAAIGGAMVGQLLDKDLPWGLAVLGAALIAVPVGAVIAIPAIRLSGLYLGLATLGFGILLAQYAYTKDWFFGTQGQATRRPDGLAGDTAYYYVVLAFGVAAILAVAALERSRLGRLLRSMADSPIALATLGTSVNVTRTLVFCLSAALAALSGALGACVFGSVSADSYHYLTSLLILAVLSLAGRGTLSAAVIAPIISILPLVYIDGETPAQWLQLIFGVAAILSAVDLPTRISKLIARGAVDSEYRLGRGGPISGRTSEPTPTRPLVTTRSVP</sequence>
<evidence type="ECO:0000256" key="7">
    <source>
        <dbReference type="ARBA" id="ARBA00023136"/>
    </source>
</evidence>
<evidence type="ECO:0000256" key="4">
    <source>
        <dbReference type="ARBA" id="ARBA00022692"/>
    </source>
</evidence>
<reference evidence="12" key="1">
    <citation type="journal article" date="2019" name="Int. J. Syst. Evol. Microbiol.">
        <title>The Global Catalogue of Microorganisms (GCM) 10K type strain sequencing project: providing services to taxonomists for standard genome sequencing and annotation.</title>
        <authorList>
            <consortium name="The Broad Institute Genomics Platform"/>
            <consortium name="The Broad Institute Genome Sequencing Center for Infectious Disease"/>
            <person name="Wu L."/>
            <person name="Ma J."/>
        </authorList>
    </citation>
    <scope>NUCLEOTIDE SEQUENCE [LARGE SCALE GENOMIC DNA]</scope>
    <source>
        <strain evidence="12">JCM 10671</strain>
    </source>
</reference>
<evidence type="ECO:0000256" key="2">
    <source>
        <dbReference type="ARBA" id="ARBA00022448"/>
    </source>
</evidence>
<evidence type="ECO:0000256" key="9">
    <source>
        <dbReference type="SAM" id="MobiDB-lite"/>
    </source>
</evidence>
<feature type="transmembrane region" description="Helical" evidence="10">
    <location>
        <begin position="64"/>
        <end position="89"/>
    </location>
</feature>
<dbReference type="PANTHER" id="PTHR11795">
    <property type="entry name" value="BRANCHED-CHAIN AMINO ACID TRANSPORT SYSTEM PERMEASE PROTEIN LIVH"/>
    <property type="match status" value="1"/>
</dbReference>
<dbReference type="Pfam" id="PF02653">
    <property type="entry name" value="BPD_transp_2"/>
    <property type="match status" value="2"/>
</dbReference>
<feature type="transmembrane region" description="Helical" evidence="10">
    <location>
        <begin position="317"/>
        <end position="334"/>
    </location>
</feature>
<dbReference type="Proteomes" id="UP001500957">
    <property type="component" value="Unassembled WGS sequence"/>
</dbReference>
<evidence type="ECO:0000256" key="8">
    <source>
        <dbReference type="ARBA" id="ARBA00037998"/>
    </source>
</evidence>
<organism evidence="11 12">
    <name type="scientific">Sporichthya brevicatena</name>
    <dbReference type="NCBI Taxonomy" id="171442"/>
    <lineage>
        <taxon>Bacteria</taxon>
        <taxon>Bacillati</taxon>
        <taxon>Actinomycetota</taxon>
        <taxon>Actinomycetes</taxon>
        <taxon>Sporichthyales</taxon>
        <taxon>Sporichthyaceae</taxon>
        <taxon>Sporichthya</taxon>
    </lineage>
</organism>
<keyword evidence="7 10" id="KW-0472">Membrane</keyword>
<evidence type="ECO:0000313" key="12">
    <source>
        <dbReference type="Proteomes" id="UP001500957"/>
    </source>
</evidence>
<name>A0ABP3RS01_9ACTN</name>
<gene>
    <name evidence="11" type="ORF">GCM10009547_17460</name>
</gene>
<evidence type="ECO:0000256" key="10">
    <source>
        <dbReference type="SAM" id="Phobius"/>
    </source>
</evidence>
<feature type="transmembrane region" description="Helical" evidence="10">
    <location>
        <begin position="12"/>
        <end position="32"/>
    </location>
</feature>
<keyword evidence="4 10" id="KW-0812">Transmembrane</keyword>
<evidence type="ECO:0000256" key="5">
    <source>
        <dbReference type="ARBA" id="ARBA00022970"/>
    </source>
</evidence>
<feature type="transmembrane region" description="Helical" evidence="10">
    <location>
        <begin position="558"/>
        <end position="575"/>
    </location>
</feature>
<dbReference type="InterPro" id="IPR043428">
    <property type="entry name" value="LivM-like"/>
</dbReference>
<feature type="transmembrane region" description="Helical" evidence="10">
    <location>
        <begin position="459"/>
        <end position="478"/>
    </location>
</feature>
<feature type="transmembrane region" description="Helical" evidence="10">
    <location>
        <begin position="101"/>
        <end position="120"/>
    </location>
</feature>
<feature type="transmembrane region" description="Helical" evidence="10">
    <location>
        <begin position="246"/>
        <end position="263"/>
    </location>
</feature>
<comment type="caution">
    <text evidence="11">The sequence shown here is derived from an EMBL/GenBank/DDBJ whole genome shotgun (WGS) entry which is preliminary data.</text>
</comment>
<dbReference type="InterPro" id="IPR052157">
    <property type="entry name" value="BCAA_transport_permease"/>
</dbReference>
<comment type="subcellular location">
    <subcellularLocation>
        <location evidence="1">Cell membrane</location>
        <topology evidence="1">Multi-pass membrane protein</topology>
    </subcellularLocation>
</comment>
<feature type="transmembrane region" description="Helical" evidence="10">
    <location>
        <begin position="197"/>
        <end position="216"/>
    </location>
</feature>
<comment type="similarity">
    <text evidence="8">Belongs to the binding-protein-dependent transport system permease family. LivHM subfamily.</text>
</comment>
<keyword evidence="5" id="KW-0029">Amino-acid transport</keyword>
<evidence type="ECO:0000256" key="6">
    <source>
        <dbReference type="ARBA" id="ARBA00022989"/>
    </source>
</evidence>
<feature type="transmembrane region" description="Helical" evidence="10">
    <location>
        <begin position="148"/>
        <end position="165"/>
    </location>
</feature>
<dbReference type="CDD" id="cd06582">
    <property type="entry name" value="TM_PBP1_LivH_like"/>
    <property type="match status" value="1"/>
</dbReference>
<evidence type="ECO:0008006" key="13">
    <source>
        <dbReference type="Google" id="ProtNLM"/>
    </source>
</evidence>
<evidence type="ECO:0000313" key="11">
    <source>
        <dbReference type="EMBL" id="GAA0615963.1"/>
    </source>
</evidence>
<protein>
    <recommendedName>
        <fullName evidence="13">ABC transporter permease</fullName>
    </recommendedName>
</protein>
<feature type="transmembrane region" description="Helical" evidence="10">
    <location>
        <begin position="510"/>
        <end position="532"/>
    </location>
</feature>
<accession>A0ABP3RS01</accession>
<proteinExistence type="inferred from homology"/>
<feature type="transmembrane region" description="Helical" evidence="10">
    <location>
        <begin position="365"/>
        <end position="383"/>
    </location>
</feature>
<dbReference type="PANTHER" id="PTHR11795:SF451">
    <property type="entry name" value="ABC TRANSPORTER PERMEASE PROTEIN"/>
    <property type="match status" value="1"/>
</dbReference>
<feature type="transmembrane region" description="Helical" evidence="10">
    <location>
        <begin position="340"/>
        <end position="358"/>
    </location>
</feature>
<keyword evidence="6 10" id="KW-1133">Transmembrane helix</keyword>
<keyword evidence="12" id="KW-1185">Reference proteome</keyword>
<evidence type="ECO:0000256" key="1">
    <source>
        <dbReference type="ARBA" id="ARBA00004651"/>
    </source>
</evidence>
<feature type="region of interest" description="Disordered" evidence="9">
    <location>
        <begin position="619"/>
        <end position="644"/>
    </location>
</feature>
<keyword evidence="2" id="KW-0813">Transport</keyword>
<feature type="compositionally biased region" description="Polar residues" evidence="9">
    <location>
        <begin position="626"/>
        <end position="644"/>
    </location>
</feature>
<feature type="transmembrane region" description="Helical" evidence="10">
    <location>
        <begin position="389"/>
        <end position="409"/>
    </location>
</feature>